<dbReference type="CDD" id="cd00090">
    <property type="entry name" value="HTH_ARSR"/>
    <property type="match status" value="1"/>
</dbReference>
<sequence length="347" mass="40310">MTHKEKGQQIRTQILRDVVHHPNDISNHISTIFSITPQAVFRHIKVLENEGKIATEGKGKGKRYFLGPVREYRRSFTISKELSEDILWRNYFSFIFEGVSENVIDICQYGFTEMVNNAIDHSEGNILYIDVSRTREDIMIYIIDNGEGIFRRIQRLCHLEDERHAIMELSKGKLTTDPERHTGEGIFFTSRMFDKFDIVSKGLNFSHDNNHEFDFLFDSPVKMEEAGTMIILKISIHSQRRIKDVFDQFTEDTLQVGTSQFNKTIIPVKLAQYGNEKLVSRSQAKRLLVRIDKFQYVVFDFKGVESIGQAFADEIFRVYAHQNKETILLPVNMNEEVESMVNRALGI</sequence>
<dbReference type="InterPro" id="IPR036890">
    <property type="entry name" value="HATPase_C_sf"/>
</dbReference>
<dbReference type="Gene3D" id="1.10.10.10">
    <property type="entry name" value="Winged helix-like DNA-binding domain superfamily/Winged helix DNA-binding domain"/>
    <property type="match status" value="1"/>
</dbReference>
<gene>
    <name evidence="1" type="ORF">FA584_02145</name>
</gene>
<dbReference type="Proteomes" id="UP000502831">
    <property type="component" value="Chromosome"/>
</dbReference>
<proteinExistence type="predicted"/>
<dbReference type="SUPFAM" id="SSF55874">
    <property type="entry name" value="ATPase domain of HSP90 chaperone/DNA topoisomerase II/histidine kinase"/>
    <property type="match status" value="1"/>
</dbReference>
<dbReference type="AlphaFoldDB" id="A0A6G9VRU6"/>
<dbReference type="Pfam" id="PF14213">
    <property type="entry name" value="DUF4325"/>
    <property type="match status" value="1"/>
</dbReference>
<accession>A0A6G9VRU6</accession>
<dbReference type="InterPro" id="IPR025474">
    <property type="entry name" value="DUF4325"/>
</dbReference>
<dbReference type="EMBL" id="CP039734">
    <property type="protein sequence ID" value="QIR75080.1"/>
    <property type="molecule type" value="Genomic_DNA"/>
</dbReference>
<name>A0A6G9VRU6_9BACT</name>
<reference evidence="1 2" key="1">
    <citation type="journal article" date="2017" name="Environ. Sci. Technol.">
        <title>Organohalide Respiration with Chlorinated Ethenes under Low pH Conditions.</title>
        <authorList>
            <person name="Yang Y."/>
            <person name="Capiro N.L."/>
            <person name="Marcet T.F."/>
            <person name="Yan J."/>
            <person name="Pennell K.D."/>
            <person name="Loffler F.E."/>
        </authorList>
    </citation>
    <scope>NUCLEOTIDE SEQUENCE [LARGE SCALE GENOMIC DNA]</scope>
    <source>
        <strain evidence="1 2">ACSDCE</strain>
    </source>
</reference>
<evidence type="ECO:0000313" key="2">
    <source>
        <dbReference type="Proteomes" id="UP000502831"/>
    </source>
</evidence>
<dbReference type="SUPFAM" id="SSF46785">
    <property type="entry name" value="Winged helix' DNA-binding domain"/>
    <property type="match status" value="1"/>
</dbReference>
<evidence type="ECO:0000313" key="1">
    <source>
        <dbReference type="EMBL" id="QIR75080.1"/>
    </source>
</evidence>
<organism evidence="1 2">
    <name type="scientific">Sulfurospirillum diekertiae</name>
    <dbReference type="NCBI Taxonomy" id="1854492"/>
    <lineage>
        <taxon>Bacteria</taxon>
        <taxon>Pseudomonadati</taxon>
        <taxon>Campylobacterota</taxon>
        <taxon>Epsilonproteobacteria</taxon>
        <taxon>Campylobacterales</taxon>
        <taxon>Sulfurospirillaceae</taxon>
        <taxon>Sulfurospirillum</taxon>
    </lineage>
</organism>
<dbReference type="InterPro" id="IPR011991">
    <property type="entry name" value="ArsR-like_HTH"/>
</dbReference>
<dbReference type="RefSeq" id="WP_167749203.1">
    <property type="nucleotide sequence ID" value="NZ_CP039734.2"/>
</dbReference>
<dbReference type="InterPro" id="IPR036390">
    <property type="entry name" value="WH_DNA-bd_sf"/>
</dbReference>
<protein>
    <submittedName>
        <fullName evidence="1">DUF4325 domain-containing protein</fullName>
    </submittedName>
</protein>
<dbReference type="InterPro" id="IPR036388">
    <property type="entry name" value="WH-like_DNA-bd_sf"/>
</dbReference>
<dbReference type="Gene3D" id="3.30.565.10">
    <property type="entry name" value="Histidine kinase-like ATPase, C-terminal domain"/>
    <property type="match status" value="1"/>
</dbReference>
<dbReference type="GO" id="GO:0006355">
    <property type="term" value="P:regulation of DNA-templated transcription"/>
    <property type="evidence" value="ECO:0007669"/>
    <property type="project" value="UniProtKB-ARBA"/>
</dbReference>